<evidence type="ECO:0000313" key="1">
    <source>
        <dbReference type="EMBL" id="CAH9053693.1"/>
    </source>
</evidence>
<comment type="caution">
    <text evidence="1">The sequence shown here is derived from an EMBL/GenBank/DDBJ whole genome shotgun (WGS) entry which is preliminary data.</text>
</comment>
<dbReference type="RefSeq" id="WP_261626023.1">
    <property type="nucleotide sequence ID" value="NZ_CAMAPC010000003.1"/>
</dbReference>
<evidence type="ECO:0000313" key="2">
    <source>
        <dbReference type="Proteomes" id="UP001152467"/>
    </source>
</evidence>
<organism evidence="1 2">
    <name type="scientific">Pseudoalteromonas holothuriae</name>
    <dbReference type="NCBI Taxonomy" id="2963714"/>
    <lineage>
        <taxon>Bacteria</taxon>
        <taxon>Pseudomonadati</taxon>
        <taxon>Pseudomonadota</taxon>
        <taxon>Gammaproteobacteria</taxon>
        <taxon>Alteromonadales</taxon>
        <taxon>Pseudoalteromonadaceae</taxon>
        <taxon>Pseudoalteromonas</taxon>
    </lineage>
</organism>
<dbReference type="EMBL" id="CAMAPC010000003">
    <property type="protein sequence ID" value="CAH9053693.1"/>
    <property type="molecule type" value="Genomic_DNA"/>
</dbReference>
<proteinExistence type="predicted"/>
<gene>
    <name evidence="1" type="ORF">PSECIP111854_01220</name>
</gene>
<keyword evidence="2" id="KW-1185">Reference proteome</keyword>
<accession>A0A9W4QUE4</accession>
<dbReference type="Proteomes" id="UP001152467">
    <property type="component" value="Unassembled WGS sequence"/>
</dbReference>
<name>A0A9W4QUE4_9GAMM</name>
<reference evidence="1" key="1">
    <citation type="submission" date="2022-07" db="EMBL/GenBank/DDBJ databases">
        <authorList>
            <person name="Criscuolo A."/>
        </authorList>
    </citation>
    <scope>NUCLEOTIDE SEQUENCE</scope>
    <source>
        <strain evidence="1">CIP111854</strain>
    </source>
</reference>
<sequence length="114" mass="12350">MANTHNHEPIWVELAKGLVNIIARSAPQDLALAKQYLNQLIKLAVEQVNATNASEINLLKGKAMLVTSYFWIIGKPNTGGEELLIQVEQEFAGSELQTIIHQVKAELGSAGGTS</sequence>
<protein>
    <submittedName>
        <fullName evidence="1">Uncharacterized protein</fullName>
    </submittedName>
</protein>
<dbReference type="AlphaFoldDB" id="A0A9W4QUE4"/>